<comment type="similarity">
    <text evidence="1">Belongs to the ABC transporter superfamily.</text>
</comment>
<dbReference type="EMBL" id="JABXWD010000310">
    <property type="protein sequence ID" value="MBV6342667.1"/>
    <property type="molecule type" value="Genomic_DNA"/>
</dbReference>
<comment type="caution">
    <text evidence="7">The sequence shown here is derived from an EMBL/GenBank/DDBJ whole genome shotgun (WGS) entry which is preliminary data.</text>
</comment>
<evidence type="ECO:0000256" key="1">
    <source>
        <dbReference type="ARBA" id="ARBA00005417"/>
    </source>
</evidence>
<evidence type="ECO:0000256" key="2">
    <source>
        <dbReference type="ARBA" id="ARBA00022448"/>
    </source>
</evidence>
<reference evidence="7 8" key="1">
    <citation type="journal article" date="2020" name="J Geophys Res Biogeosci">
        <title>Magnetotaxis as an Adaptation to Enable Bacterial Shuttling of Microbial Sulfur and Sulfur Cycling Across Aquatic Oxic#Anoxic Interfaces.</title>
        <authorList>
            <person name="Li J."/>
            <person name="Liu P."/>
            <person name="Wang J."/>
            <person name="Roberts A.P."/>
            <person name="Pan Y."/>
        </authorList>
    </citation>
    <scope>NUCLEOTIDE SEQUENCE [LARGE SCALE GENOMIC DNA]</scope>
    <source>
        <strain evidence="7 8">MYR-1_YQ</strain>
    </source>
</reference>
<name>A0ABS6S1Y6_9BACT</name>
<organism evidence="7 8">
    <name type="scientific">Candidatus Magnetobacterium casense</name>
    <dbReference type="NCBI Taxonomy" id="1455061"/>
    <lineage>
        <taxon>Bacteria</taxon>
        <taxon>Pseudomonadati</taxon>
        <taxon>Nitrospirota</taxon>
        <taxon>Thermodesulfovibrionia</taxon>
        <taxon>Thermodesulfovibrionales</taxon>
        <taxon>Candidatus Magnetobacteriaceae</taxon>
        <taxon>Candidatus Magnetobacterium</taxon>
    </lineage>
</organism>
<dbReference type="RefSeq" id="WP_425340729.1">
    <property type="nucleotide sequence ID" value="NZ_JABXWD010000310.1"/>
</dbReference>
<keyword evidence="8" id="KW-1185">Reference proteome</keyword>
<gene>
    <name evidence="7" type="ORF">HWQ67_13850</name>
</gene>
<dbReference type="InterPro" id="IPR052156">
    <property type="entry name" value="BCAA_Transport_ATP-bd_LivF"/>
</dbReference>
<protein>
    <submittedName>
        <fullName evidence="7">ABC transporter ATP-binding protein</fullName>
    </submittedName>
</protein>
<dbReference type="CDD" id="cd03224">
    <property type="entry name" value="ABC_TM1139_LivF_branched"/>
    <property type="match status" value="1"/>
</dbReference>
<evidence type="ECO:0000259" key="6">
    <source>
        <dbReference type="PROSITE" id="PS50893"/>
    </source>
</evidence>
<dbReference type="InterPro" id="IPR027417">
    <property type="entry name" value="P-loop_NTPase"/>
</dbReference>
<evidence type="ECO:0000313" key="7">
    <source>
        <dbReference type="EMBL" id="MBV6342667.1"/>
    </source>
</evidence>
<keyword evidence="3" id="KW-0547">Nucleotide-binding</keyword>
<keyword evidence="5" id="KW-0029">Amino-acid transport</keyword>
<dbReference type="GO" id="GO:0005524">
    <property type="term" value="F:ATP binding"/>
    <property type="evidence" value="ECO:0007669"/>
    <property type="project" value="UniProtKB-KW"/>
</dbReference>
<dbReference type="Proteomes" id="UP001196980">
    <property type="component" value="Unassembled WGS sequence"/>
</dbReference>
<dbReference type="InterPro" id="IPR003593">
    <property type="entry name" value="AAA+_ATPase"/>
</dbReference>
<evidence type="ECO:0000313" key="8">
    <source>
        <dbReference type="Proteomes" id="UP001196980"/>
    </source>
</evidence>
<feature type="domain" description="ABC transporter" evidence="6">
    <location>
        <begin position="2"/>
        <end position="233"/>
    </location>
</feature>
<dbReference type="Pfam" id="PF00005">
    <property type="entry name" value="ABC_tran"/>
    <property type="match status" value="1"/>
</dbReference>
<dbReference type="PANTHER" id="PTHR43820:SF4">
    <property type="entry name" value="HIGH-AFFINITY BRANCHED-CHAIN AMINO ACID TRANSPORT ATP-BINDING PROTEIN LIVF"/>
    <property type="match status" value="1"/>
</dbReference>
<evidence type="ECO:0000256" key="4">
    <source>
        <dbReference type="ARBA" id="ARBA00022840"/>
    </source>
</evidence>
<dbReference type="InterPro" id="IPR003439">
    <property type="entry name" value="ABC_transporter-like_ATP-bd"/>
</dbReference>
<dbReference type="PANTHER" id="PTHR43820">
    <property type="entry name" value="HIGH-AFFINITY BRANCHED-CHAIN AMINO ACID TRANSPORT ATP-BINDING PROTEIN LIVF"/>
    <property type="match status" value="1"/>
</dbReference>
<proteinExistence type="inferred from homology"/>
<dbReference type="Gene3D" id="3.40.50.300">
    <property type="entry name" value="P-loop containing nucleotide triphosphate hydrolases"/>
    <property type="match status" value="1"/>
</dbReference>
<sequence length="233" mass="25036">MLSVREVGVMYGNIAAVRGVSFEVFRGEIVTLVGANGAGKTSLLRAVSGVVAYVGDIRYKGATLKGVAADRIAAMGITHVPEGRGIFGNLTVEENLMLATWQRRDKQGIRDDLEVVLKRFPVLRQRLQQLGVTLSGGQQQMLAVGRALMAGGEIMLLDEPSMGLSPLLVRDIFEVIRDINAQGMTVILVEQNARAALEIAHRGYVIENGTIALSGPANQLTDNPLVQKAYLGL</sequence>
<accession>A0ABS6S1Y6</accession>
<keyword evidence="4 7" id="KW-0067">ATP-binding</keyword>
<evidence type="ECO:0000256" key="3">
    <source>
        <dbReference type="ARBA" id="ARBA00022741"/>
    </source>
</evidence>
<dbReference type="SMART" id="SM00382">
    <property type="entry name" value="AAA"/>
    <property type="match status" value="1"/>
</dbReference>
<dbReference type="PROSITE" id="PS00211">
    <property type="entry name" value="ABC_TRANSPORTER_1"/>
    <property type="match status" value="1"/>
</dbReference>
<dbReference type="InterPro" id="IPR017871">
    <property type="entry name" value="ABC_transporter-like_CS"/>
</dbReference>
<dbReference type="SUPFAM" id="SSF52540">
    <property type="entry name" value="P-loop containing nucleoside triphosphate hydrolases"/>
    <property type="match status" value="1"/>
</dbReference>
<dbReference type="PROSITE" id="PS50893">
    <property type="entry name" value="ABC_TRANSPORTER_2"/>
    <property type="match status" value="1"/>
</dbReference>
<keyword evidence="2" id="KW-0813">Transport</keyword>
<evidence type="ECO:0000256" key="5">
    <source>
        <dbReference type="ARBA" id="ARBA00022970"/>
    </source>
</evidence>